<dbReference type="AlphaFoldDB" id="A0A1B2EKL6"/>
<dbReference type="InterPro" id="IPR013094">
    <property type="entry name" value="AB_hydrolase_3"/>
</dbReference>
<name>A0A1B2EKL6_9HYPH</name>
<gene>
    <name evidence="5" type="ORF">BB934_21405</name>
</gene>
<dbReference type="Pfam" id="PF07859">
    <property type="entry name" value="Abhydrolase_3"/>
    <property type="match status" value="1"/>
</dbReference>
<dbReference type="GO" id="GO:0016787">
    <property type="term" value="F:hydrolase activity"/>
    <property type="evidence" value="ECO:0007669"/>
    <property type="project" value="UniProtKB-KW"/>
</dbReference>
<reference evidence="5" key="1">
    <citation type="submission" date="2016-07" db="EMBL/GenBank/DDBJ databases">
        <title>Microvirga ossetica sp. nov. a new species of rhizobia isolated from root nodules of the legume species Vicia alpestris Steven originated from North Ossetia region in the Caucasus.</title>
        <authorList>
            <person name="Safronova V.I."/>
            <person name="Kuznetsova I.G."/>
            <person name="Sazanova A.L."/>
            <person name="Belimov A."/>
            <person name="Andronov E."/>
            <person name="Osledkin Y.S."/>
            <person name="Onishchuk O.P."/>
            <person name="Kurchak O.N."/>
            <person name="Shaposhnikov A.I."/>
            <person name="Willems A."/>
            <person name="Tikhonovich I.A."/>
        </authorList>
    </citation>
    <scope>NUCLEOTIDE SEQUENCE [LARGE SCALE GENOMIC DNA]</scope>
    <source>
        <strain evidence="5">V5/3M</strain>
    </source>
</reference>
<organism evidence="5">
    <name type="scientific">Microvirga ossetica</name>
    <dbReference type="NCBI Taxonomy" id="1882682"/>
    <lineage>
        <taxon>Bacteria</taxon>
        <taxon>Pseudomonadati</taxon>
        <taxon>Pseudomonadota</taxon>
        <taxon>Alphaproteobacteria</taxon>
        <taxon>Hyphomicrobiales</taxon>
        <taxon>Methylobacteriaceae</taxon>
        <taxon>Microvirga</taxon>
    </lineage>
</organism>
<sequence length="318" mass="34195">MEAILNRLRVGPQTDFKTMPIAEARRQSDAATIPWSDGAPEMRMRNLTVDADGHEMRARLYLPVEGPIVSPILYIHGGGWTFGSIDTHDGTMRNLAEAAQRPVLGIDYRLAPEHPFPAPLDDVLTAIAFVETGGLGTQISAHDMAIAGDSAGANLALAALLARRDRRLPQLASAALFYGCYAPDFTTASHAEFGDGAYLLTSVNMRWYWTNFLGREGADTTSLAAPVRSDLSGLPPLYLSAAGLDPLRDDTLQLAQKLAASGVSFRCDHVPGVVHGCLRMTRELDAARTMIRAGADFIVSQCNEKNLGGTQSWSAANS</sequence>
<evidence type="ECO:0000313" key="5">
    <source>
        <dbReference type="EMBL" id="ANY80477.1"/>
    </source>
</evidence>
<accession>A0A1B2EKL6</accession>
<dbReference type="PANTHER" id="PTHR48081">
    <property type="entry name" value="AB HYDROLASE SUPERFAMILY PROTEIN C4A8.06C"/>
    <property type="match status" value="1"/>
</dbReference>
<proteinExistence type="inferred from homology"/>
<dbReference type="Gene3D" id="3.40.50.1820">
    <property type="entry name" value="alpha/beta hydrolase"/>
    <property type="match status" value="1"/>
</dbReference>
<evidence type="ECO:0000256" key="2">
    <source>
        <dbReference type="ARBA" id="ARBA00022801"/>
    </source>
</evidence>
<dbReference type="InterPro" id="IPR002168">
    <property type="entry name" value="Lipase_GDXG_HIS_AS"/>
</dbReference>
<feature type="active site" evidence="3">
    <location>
        <position position="150"/>
    </location>
</feature>
<feature type="domain" description="Alpha/beta hydrolase fold-3" evidence="4">
    <location>
        <begin position="72"/>
        <end position="278"/>
    </location>
</feature>
<dbReference type="InterPro" id="IPR033140">
    <property type="entry name" value="Lipase_GDXG_put_SER_AS"/>
</dbReference>
<dbReference type="KEGG" id="moc:BB934_21405"/>
<dbReference type="EMBL" id="CP016616">
    <property type="protein sequence ID" value="ANY80477.1"/>
    <property type="molecule type" value="Genomic_DNA"/>
</dbReference>
<keyword evidence="2" id="KW-0378">Hydrolase</keyword>
<protein>
    <recommendedName>
        <fullName evidence="4">Alpha/beta hydrolase fold-3 domain-containing protein</fullName>
    </recommendedName>
</protein>
<dbReference type="InterPro" id="IPR029058">
    <property type="entry name" value="AB_hydrolase_fold"/>
</dbReference>
<dbReference type="SUPFAM" id="SSF53474">
    <property type="entry name" value="alpha/beta-Hydrolases"/>
    <property type="match status" value="1"/>
</dbReference>
<dbReference type="PROSITE" id="PS01173">
    <property type="entry name" value="LIPASE_GDXG_HIS"/>
    <property type="match status" value="1"/>
</dbReference>
<dbReference type="PANTHER" id="PTHR48081:SF8">
    <property type="entry name" value="ALPHA_BETA HYDROLASE FOLD-3 DOMAIN-CONTAINING PROTEIN-RELATED"/>
    <property type="match status" value="1"/>
</dbReference>
<evidence type="ECO:0000256" key="3">
    <source>
        <dbReference type="PROSITE-ProRule" id="PRU10038"/>
    </source>
</evidence>
<dbReference type="PROSITE" id="PS01174">
    <property type="entry name" value="LIPASE_GDXG_SER"/>
    <property type="match status" value="1"/>
</dbReference>
<comment type="similarity">
    <text evidence="1">Belongs to the 'GDXG' lipolytic enzyme family.</text>
</comment>
<evidence type="ECO:0000256" key="1">
    <source>
        <dbReference type="ARBA" id="ARBA00010515"/>
    </source>
</evidence>
<dbReference type="InterPro" id="IPR050300">
    <property type="entry name" value="GDXG_lipolytic_enzyme"/>
</dbReference>
<evidence type="ECO:0000259" key="4">
    <source>
        <dbReference type="Pfam" id="PF07859"/>
    </source>
</evidence>